<sequence>MFSLLSLPTFFTSETAFLRFMYTEAIKKYQINCEIFSYILSTFPNWKTSSHQFQYTEVAARGIYISYKNLYPKIG</sequence>
<dbReference type="EMBL" id="CAKOFQ010007485">
    <property type="protein sequence ID" value="CAH2002198.1"/>
    <property type="molecule type" value="Genomic_DNA"/>
</dbReference>
<name>A0A9P0LSA5_ACAOB</name>
<evidence type="ECO:0000313" key="2">
    <source>
        <dbReference type="Proteomes" id="UP001152888"/>
    </source>
</evidence>
<accession>A0A9P0LSA5</accession>
<proteinExistence type="predicted"/>
<comment type="caution">
    <text evidence="1">The sequence shown here is derived from an EMBL/GenBank/DDBJ whole genome shotgun (WGS) entry which is preliminary data.</text>
</comment>
<evidence type="ECO:0000313" key="1">
    <source>
        <dbReference type="EMBL" id="CAH2002198.1"/>
    </source>
</evidence>
<dbReference type="Proteomes" id="UP001152888">
    <property type="component" value="Unassembled WGS sequence"/>
</dbReference>
<keyword evidence="2" id="KW-1185">Reference proteome</keyword>
<organism evidence="1 2">
    <name type="scientific">Acanthoscelides obtectus</name>
    <name type="common">Bean weevil</name>
    <name type="synonym">Bruchus obtectus</name>
    <dbReference type="NCBI Taxonomy" id="200917"/>
    <lineage>
        <taxon>Eukaryota</taxon>
        <taxon>Metazoa</taxon>
        <taxon>Ecdysozoa</taxon>
        <taxon>Arthropoda</taxon>
        <taxon>Hexapoda</taxon>
        <taxon>Insecta</taxon>
        <taxon>Pterygota</taxon>
        <taxon>Neoptera</taxon>
        <taxon>Endopterygota</taxon>
        <taxon>Coleoptera</taxon>
        <taxon>Polyphaga</taxon>
        <taxon>Cucujiformia</taxon>
        <taxon>Chrysomeloidea</taxon>
        <taxon>Chrysomelidae</taxon>
        <taxon>Bruchinae</taxon>
        <taxon>Bruchini</taxon>
        <taxon>Acanthoscelides</taxon>
    </lineage>
</organism>
<dbReference type="AlphaFoldDB" id="A0A9P0LSA5"/>
<protein>
    <submittedName>
        <fullName evidence="1">Uncharacterized protein</fullName>
    </submittedName>
</protein>
<reference evidence="1" key="1">
    <citation type="submission" date="2022-03" db="EMBL/GenBank/DDBJ databases">
        <authorList>
            <person name="Sayadi A."/>
        </authorList>
    </citation>
    <scope>NUCLEOTIDE SEQUENCE</scope>
</reference>
<gene>
    <name evidence="1" type="ORF">ACAOBT_LOCUS26660</name>
</gene>